<dbReference type="CDD" id="cd00082">
    <property type="entry name" value="HisKA"/>
    <property type="match status" value="1"/>
</dbReference>
<feature type="transmembrane region" description="Helical" evidence="7">
    <location>
        <begin position="352"/>
        <end position="371"/>
    </location>
</feature>
<dbReference type="PROSITE" id="PS50109">
    <property type="entry name" value="HIS_KIN"/>
    <property type="match status" value="1"/>
</dbReference>
<dbReference type="InterPro" id="IPR036097">
    <property type="entry name" value="HisK_dim/P_sf"/>
</dbReference>
<dbReference type="EMBL" id="CP076133">
    <property type="protein sequence ID" value="QWG04905.1"/>
    <property type="molecule type" value="Genomic_DNA"/>
</dbReference>
<evidence type="ECO:0000256" key="5">
    <source>
        <dbReference type="ARBA" id="ARBA00022777"/>
    </source>
</evidence>
<accession>A0AAX1NBF1</accession>
<feature type="transmembrane region" description="Helical" evidence="7">
    <location>
        <begin position="193"/>
        <end position="210"/>
    </location>
</feature>
<reference evidence="9 10" key="1">
    <citation type="submission" date="2021-05" db="EMBL/GenBank/DDBJ databases">
        <title>Comparative genomic studies on the polysaccharide-degrading batcterial strains of the Flammeovirga genus.</title>
        <authorList>
            <person name="Zewei F."/>
            <person name="Zheng Z."/>
            <person name="Yu L."/>
            <person name="Ruyue G."/>
            <person name="Yanhong M."/>
            <person name="Yuanyuan C."/>
            <person name="Jingyan G."/>
            <person name="Wenjun H."/>
        </authorList>
    </citation>
    <scope>NUCLEOTIDE SEQUENCE [LARGE SCALE GENOMIC DNA]</scope>
    <source>
        <strain evidence="9 10">NBRC:100898</strain>
    </source>
</reference>
<protein>
    <recommendedName>
        <fullName evidence="2">histidine kinase</fullName>
        <ecNumber evidence="2">2.7.13.3</ecNumber>
    </recommendedName>
</protein>
<dbReference type="GO" id="GO:0000155">
    <property type="term" value="F:phosphorelay sensor kinase activity"/>
    <property type="evidence" value="ECO:0007669"/>
    <property type="project" value="InterPro"/>
</dbReference>
<gene>
    <name evidence="9" type="ORF">KMW28_21010</name>
</gene>
<dbReference type="SMART" id="SM00388">
    <property type="entry name" value="HisKA"/>
    <property type="match status" value="1"/>
</dbReference>
<keyword evidence="3" id="KW-0597">Phosphoprotein</keyword>
<dbReference type="GO" id="GO:0005524">
    <property type="term" value="F:ATP binding"/>
    <property type="evidence" value="ECO:0007669"/>
    <property type="project" value="UniProtKB-KW"/>
</dbReference>
<dbReference type="InterPro" id="IPR036890">
    <property type="entry name" value="HATPase_C_sf"/>
</dbReference>
<keyword evidence="6" id="KW-0902">Two-component regulatory system</keyword>
<comment type="catalytic activity">
    <reaction evidence="1">
        <text>ATP + protein L-histidine = ADP + protein N-phospho-L-histidine.</text>
        <dbReference type="EC" id="2.7.13.3"/>
    </reaction>
</comment>
<dbReference type="SMART" id="SM00387">
    <property type="entry name" value="HATPase_c"/>
    <property type="match status" value="1"/>
</dbReference>
<dbReference type="SUPFAM" id="SSF47384">
    <property type="entry name" value="Homodimeric domain of signal transducing histidine kinase"/>
    <property type="match status" value="1"/>
</dbReference>
<dbReference type="Proteomes" id="UP000678679">
    <property type="component" value="Chromosome 2"/>
</dbReference>
<dbReference type="GO" id="GO:0016036">
    <property type="term" value="P:cellular response to phosphate starvation"/>
    <property type="evidence" value="ECO:0007669"/>
    <property type="project" value="TreeGrafter"/>
</dbReference>
<dbReference type="RefSeq" id="WP_169662395.1">
    <property type="nucleotide sequence ID" value="NZ_CP076133.1"/>
</dbReference>
<dbReference type="InterPro" id="IPR003594">
    <property type="entry name" value="HATPase_dom"/>
</dbReference>
<organism evidence="9 10">
    <name type="scientific">Flammeovirga yaeyamensis</name>
    <dbReference type="NCBI Taxonomy" id="367791"/>
    <lineage>
        <taxon>Bacteria</taxon>
        <taxon>Pseudomonadati</taxon>
        <taxon>Bacteroidota</taxon>
        <taxon>Cytophagia</taxon>
        <taxon>Cytophagales</taxon>
        <taxon>Flammeovirgaceae</taxon>
        <taxon>Flammeovirga</taxon>
    </lineage>
</organism>
<keyword evidence="4" id="KW-0808">Transferase</keyword>
<dbReference type="InterPro" id="IPR011623">
    <property type="entry name" value="7TMR_DISM_rcpt_extracell_dom1"/>
</dbReference>
<evidence type="ECO:0000256" key="3">
    <source>
        <dbReference type="ARBA" id="ARBA00022553"/>
    </source>
</evidence>
<dbReference type="GO" id="GO:0005886">
    <property type="term" value="C:plasma membrane"/>
    <property type="evidence" value="ECO:0007669"/>
    <property type="project" value="TreeGrafter"/>
</dbReference>
<dbReference type="PRINTS" id="PR00344">
    <property type="entry name" value="BCTRLSENSOR"/>
</dbReference>
<feature type="transmembrane region" description="Helical" evidence="7">
    <location>
        <begin position="293"/>
        <end position="313"/>
    </location>
</feature>
<keyword evidence="10" id="KW-1185">Reference proteome</keyword>
<feature type="transmembrane region" description="Helical" evidence="7">
    <location>
        <begin position="165"/>
        <end position="186"/>
    </location>
</feature>
<dbReference type="Pfam" id="PF07695">
    <property type="entry name" value="7TMR-DISM_7TM"/>
    <property type="match status" value="1"/>
</dbReference>
<feature type="transmembrane region" description="Helical" evidence="7">
    <location>
        <begin position="261"/>
        <end position="281"/>
    </location>
</feature>
<dbReference type="InterPro" id="IPR050351">
    <property type="entry name" value="BphY/WalK/GraS-like"/>
</dbReference>
<dbReference type="PANTHER" id="PTHR45453">
    <property type="entry name" value="PHOSPHATE REGULON SENSOR PROTEIN PHOR"/>
    <property type="match status" value="1"/>
</dbReference>
<evidence type="ECO:0000256" key="1">
    <source>
        <dbReference type="ARBA" id="ARBA00000085"/>
    </source>
</evidence>
<keyword evidence="7" id="KW-0472">Membrane</keyword>
<dbReference type="Pfam" id="PF00512">
    <property type="entry name" value="HisKA"/>
    <property type="match status" value="1"/>
</dbReference>
<dbReference type="GO" id="GO:0004721">
    <property type="term" value="F:phosphoprotein phosphatase activity"/>
    <property type="evidence" value="ECO:0007669"/>
    <property type="project" value="TreeGrafter"/>
</dbReference>
<evidence type="ECO:0000313" key="9">
    <source>
        <dbReference type="EMBL" id="QWG04905.1"/>
    </source>
</evidence>
<evidence type="ECO:0000256" key="2">
    <source>
        <dbReference type="ARBA" id="ARBA00012438"/>
    </source>
</evidence>
<dbReference type="Gene3D" id="3.30.565.10">
    <property type="entry name" value="Histidine kinase-like ATPase, C-terminal domain"/>
    <property type="match status" value="1"/>
</dbReference>
<sequence>MRHLSILFSIIFLMFISTTLANEHPSEKIDFTLIEDKAPLLTIKEALSALNTNQVQKRSHLSNEDCLWLLVTIPQNEVGKEMVFTSNNWGEILVYDASNLQLIGKNGNIYSYHDFFENNSVLLPSSTEKIIVQLIPHVSIYGGKALDFTLLPKEEYLLEKEERNYIHTLFIGVIIAMALYNFMIFLAIKDISYFYYVVNVVGSALYLLFFHRLSGKLLWSDAAIWDIHSFTLIVPITGIARSFFTKEYLNLKKHLPLGNTFLNGITLLYIIPIVMGLISYFTDYDFLKQATVFIGLIGACILSSMLLFSFIVYRKGEKSAFYFFMANILFVCAAIILIMHEVSLLSDLPFTEYFTEVGLVAQVILFSFGLADRLKRSQQQLLNEVKEKERIKENMYLEKQLLISNQKVKLKEEVAARTKELAETVADLRTSEASLQKLNNLKDRLFSIISHDLRSPLATFDSYLNLLSQHYDKLTEEERKELTLDTNHTLQQFSILLENLLEWSTMQIKEGQVNKSLFDMDEIIEKNKELYTASFKKKSLQFTYHKSVQNSMVYGDYKMIDFVIRNLLNNAYKFSPENGEIEIKIKNIKQHMEIAVMDNGIGMTDDEIEKIKNKIYYTKLGTDGEKGIGIGLSLCASYFKIHQTSLQLLPNENQKGMTFSFQLPKMES</sequence>
<evidence type="ECO:0000313" key="10">
    <source>
        <dbReference type="Proteomes" id="UP000678679"/>
    </source>
</evidence>
<dbReference type="InterPro" id="IPR003661">
    <property type="entry name" value="HisK_dim/P_dom"/>
</dbReference>
<evidence type="ECO:0000256" key="7">
    <source>
        <dbReference type="SAM" id="Phobius"/>
    </source>
</evidence>
<keyword evidence="7" id="KW-1133">Transmembrane helix</keyword>
<dbReference type="PANTHER" id="PTHR45453:SF1">
    <property type="entry name" value="PHOSPHATE REGULON SENSOR PROTEIN PHOR"/>
    <property type="match status" value="1"/>
</dbReference>
<dbReference type="AlphaFoldDB" id="A0AAX1NBF1"/>
<dbReference type="KEGG" id="fya:KMW28_21010"/>
<dbReference type="Gene3D" id="1.10.287.130">
    <property type="match status" value="1"/>
</dbReference>
<keyword evidence="5" id="KW-0418">Kinase</keyword>
<proteinExistence type="predicted"/>
<evidence type="ECO:0000259" key="8">
    <source>
        <dbReference type="PROSITE" id="PS50109"/>
    </source>
</evidence>
<dbReference type="SUPFAM" id="SSF55874">
    <property type="entry name" value="ATPase domain of HSP90 chaperone/DNA topoisomerase II/histidine kinase"/>
    <property type="match status" value="1"/>
</dbReference>
<evidence type="ECO:0000256" key="4">
    <source>
        <dbReference type="ARBA" id="ARBA00022679"/>
    </source>
</evidence>
<feature type="transmembrane region" description="Helical" evidence="7">
    <location>
        <begin position="222"/>
        <end position="240"/>
    </location>
</feature>
<evidence type="ECO:0000256" key="6">
    <source>
        <dbReference type="ARBA" id="ARBA00023012"/>
    </source>
</evidence>
<keyword evidence="9" id="KW-0067">ATP-binding</keyword>
<keyword evidence="7" id="KW-0812">Transmembrane</keyword>
<feature type="transmembrane region" description="Helical" evidence="7">
    <location>
        <begin position="320"/>
        <end position="340"/>
    </location>
</feature>
<dbReference type="EC" id="2.7.13.3" evidence="2"/>
<dbReference type="Pfam" id="PF02518">
    <property type="entry name" value="HATPase_c"/>
    <property type="match status" value="1"/>
</dbReference>
<name>A0AAX1NBF1_9BACT</name>
<feature type="domain" description="Histidine kinase" evidence="8">
    <location>
        <begin position="448"/>
        <end position="667"/>
    </location>
</feature>
<keyword evidence="9" id="KW-0547">Nucleotide-binding</keyword>
<dbReference type="InterPro" id="IPR005467">
    <property type="entry name" value="His_kinase_dom"/>
</dbReference>
<dbReference type="InterPro" id="IPR004358">
    <property type="entry name" value="Sig_transdc_His_kin-like_C"/>
</dbReference>